<dbReference type="GO" id="GO:0043138">
    <property type="term" value="F:3'-5' DNA helicase activity"/>
    <property type="evidence" value="ECO:0007669"/>
    <property type="project" value="TreeGrafter"/>
</dbReference>
<feature type="domain" description="Helicase C-terminal" evidence="5">
    <location>
        <begin position="577"/>
        <end position="735"/>
    </location>
</feature>
<accession>A0A2N5V1N9</accession>
<dbReference type="GO" id="GO:0003676">
    <property type="term" value="F:nucleic acid binding"/>
    <property type="evidence" value="ECO:0007669"/>
    <property type="project" value="InterPro"/>
</dbReference>
<dbReference type="InterPro" id="IPR011545">
    <property type="entry name" value="DEAD/DEAH_box_helicase_dom"/>
</dbReference>
<dbReference type="InterPro" id="IPR027417">
    <property type="entry name" value="P-loop_NTPase"/>
</dbReference>
<evidence type="ECO:0000256" key="1">
    <source>
        <dbReference type="ARBA" id="ARBA00022741"/>
    </source>
</evidence>
<feature type="domain" description="Helicase ATP-binding" evidence="4">
    <location>
        <begin position="355"/>
        <end position="540"/>
    </location>
</feature>
<gene>
    <name evidence="6" type="ORF">PCASD_06507</name>
</gene>
<dbReference type="InterPro" id="IPR014939">
    <property type="entry name" value="CDT1_Gemini-bd-like"/>
</dbReference>
<evidence type="ECO:0000256" key="2">
    <source>
        <dbReference type="ARBA" id="ARBA00022840"/>
    </source>
</evidence>
<comment type="caution">
    <text evidence="6">The sequence shown here is derived from an EMBL/GenBank/DDBJ whole genome shotgun (WGS) entry which is preliminary data.</text>
</comment>
<dbReference type="SMART" id="SM00490">
    <property type="entry name" value="HELICc"/>
    <property type="match status" value="1"/>
</dbReference>
<evidence type="ECO:0000259" key="4">
    <source>
        <dbReference type="PROSITE" id="PS51192"/>
    </source>
</evidence>
<dbReference type="Proteomes" id="UP000235392">
    <property type="component" value="Unassembled WGS sequence"/>
</dbReference>
<evidence type="ECO:0000313" key="6">
    <source>
        <dbReference type="EMBL" id="PLW43929.1"/>
    </source>
</evidence>
<dbReference type="EMBL" id="PGCI01000062">
    <property type="protein sequence ID" value="PLW43929.1"/>
    <property type="molecule type" value="Genomic_DNA"/>
</dbReference>
<feature type="compositionally biased region" description="Polar residues" evidence="3">
    <location>
        <begin position="180"/>
        <end position="190"/>
    </location>
</feature>
<feature type="region of interest" description="Disordered" evidence="3">
    <location>
        <begin position="1"/>
        <end position="36"/>
    </location>
</feature>
<dbReference type="PANTHER" id="PTHR47957:SF3">
    <property type="entry name" value="ATP-DEPENDENT HELICASE HRQ1"/>
    <property type="match status" value="1"/>
</dbReference>
<dbReference type="PANTHER" id="PTHR47957">
    <property type="entry name" value="ATP-DEPENDENT HELICASE HRQ1"/>
    <property type="match status" value="1"/>
</dbReference>
<feature type="region of interest" description="Disordered" evidence="3">
    <location>
        <begin position="168"/>
        <end position="191"/>
    </location>
</feature>
<evidence type="ECO:0000313" key="7">
    <source>
        <dbReference type="Proteomes" id="UP000235392"/>
    </source>
</evidence>
<keyword evidence="2" id="KW-0067">ATP-binding</keyword>
<dbReference type="SUPFAM" id="SSF52540">
    <property type="entry name" value="P-loop containing nucleoside triphosphate hydrolases"/>
    <property type="match status" value="1"/>
</dbReference>
<dbReference type="Pfam" id="PF00270">
    <property type="entry name" value="DEAD"/>
    <property type="match status" value="1"/>
</dbReference>
<dbReference type="Gene3D" id="3.40.50.300">
    <property type="entry name" value="P-loop containing nucleotide triphosphate hydrolases"/>
    <property type="match status" value="2"/>
</dbReference>
<reference evidence="6 7" key="1">
    <citation type="submission" date="2017-11" db="EMBL/GenBank/DDBJ databases">
        <title>De novo assembly and phasing of dikaryotic genomes from two isolates of Puccinia coronata f. sp. avenae, the causal agent of oat crown rust.</title>
        <authorList>
            <person name="Miller M.E."/>
            <person name="Zhang Y."/>
            <person name="Omidvar V."/>
            <person name="Sperschneider J."/>
            <person name="Schwessinger B."/>
            <person name="Raley C."/>
            <person name="Palmer J.M."/>
            <person name="Garnica D."/>
            <person name="Upadhyaya N."/>
            <person name="Rathjen J."/>
            <person name="Taylor J.M."/>
            <person name="Park R.F."/>
            <person name="Dodds P.N."/>
            <person name="Hirsch C.D."/>
            <person name="Kianian S.F."/>
            <person name="Figueroa M."/>
        </authorList>
    </citation>
    <scope>NUCLEOTIDE SEQUENCE [LARGE SCALE GENOMIC DNA]</scope>
    <source>
        <strain evidence="6">12SD80</strain>
    </source>
</reference>
<dbReference type="GO" id="GO:0036297">
    <property type="term" value="P:interstrand cross-link repair"/>
    <property type="evidence" value="ECO:0007669"/>
    <property type="project" value="TreeGrafter"/>
</dbReference>
<dbReference type="InterPro" id="IPR014001">
    <property type="entry name" value="Helicase_ATP-bd"/>
</dbReference>
<dbReference type="Pfam" id="PF08839">
    <property type="entry name" value="CDT1"/>
    <property type="match status" value="1"/>
</dbReference>
<dbReference type="AlphaFoldDB" id="A0A2N5V1N9"/>
<evidence type="ECO:0000256" key="3">
    <source>
        <dbReference type="SAM" id="MobiDB-lite"/>
    </source>
</evidence>
<evidence type="ECO:0000259" key="5">
    <source>
        <dbReference type="PROSITE" id="PS51194"/>
    </source>
</evidence>
<keyword evidence="1" id="KW-0547">Nucleotide-binding</keyword>
<dbReference type="GO" id="GO:0005634">
    <property type="term" value="C:nucleus"/>
    <property type="evidence" value="ECO:0007669"/>
    <property type="project" value="TreeGrafter"/>
</dbReference>
<protein>
    <recommendedName>
        <fullName evidence="8">P-loop containing nucleoside triphosphate hydrolase protein</fullName>
    </recommendedName>
</protein>
<dbReference type="Pfam" id="PF22982">
    <property type="entry name" value="WHD_HRQ1"/>
    <property type="match status" value="1"/>
</dbReference>
<dbReference type="PROSITE" id="PS51194">
    <property type="entry name" value="HELICASE_CTER"/>
    <property type="match status" value="1"/>
</dbReference>
<organism evidence="6 7">
    <name type="scientific">Puccinia coronata f. sp. avenae</name>
    <dbReference type="NCBI Taxonomy" id="200324"/>
    <lineage>
        <taxon>Eukaryota</taxon>
        <taxon>Fungi</taxon>
        <taxon>Dikarya</taxon>
        <taxon>Basidiomycota</taxon>
        <taxon>Pucciniomycotina</taxon>
        <taxon>Pucciniomycetes</taxon>
        <taxon>Pucciniales</taxon>
        <taxon>Pucciniaceae</taxon>
        <taxon>Puccinia</taxon>
    </lineage>
</organism>
<dbReference type="Pfam" id="PF00271">
    <property type="entry name" value="Helicase_C"/>
    <property type="match status" value="1"/>
</dbReference>
<name>A0A2N5V1N9_9BASI</name>
<dbReference type="SMART" id="SM00487">
    <property type="entry name" value="DEXDc"/>
    <property type="match status" value="1"/>
</dbReference>
<feature type="compositionally biased region" description="Basic and acidic residues" evidence="3">
    <location>
        <begin position="1"/>
        <end position="14"/>
    </location>
</feature>
<sequence>MLTKRERTTTKETETTLDTTTQQQHGNTTKRTRRIAESNTQREWPAFFIQLQRVYHALNTVFTFCSTRKHLHTTIENMRSSVEGLIKGQLELEAIAQIKTLLPDLIRFTYVDKDTLAALDEISASAAKKHRSSKNLSLYDPQAGDQEVIQVLLFQFLDGEIKTAQKHARKLPRQHHARLKNSSGSSSRPAQDTALISAHDLQTPSYSPKMMIKMVEKRNLKFKEAVDELLDACAAEDPPLDPAQLLVECAVPHHPTLKSQNFSHAYAGTSNLPANVSSSASSSSREVPTIEAVLEQLKASAQYRGQIVENGEHVTPARPACFQDLQHAPLSPQLLQTLESSKGITRLYSHQARAIDLLATGANVVVTTSTSSGKSLIYQVPMLQALEFSQASCGLYIFPTKALAQDQKRSLEELLHSYGEPLSRLVRVHTYDGDTPTDERAGIRKQANVVFTNPDMLHASILPHEELWRRFFQNLRFVVVDELHIYAGPFGSHVAMIMRRLRRMCEAVGNPAVRFISCSATTRNAQAHMKSLFGFEEEVELVEEDGAPAGIKRQVVWNPPLVDDKDPRQGRVSAIGETSRVLRFLMERNVRTIVFCRIRRTCELLMKQVQEDLAESGHRELQGQVRAYRAGYTAQERRLIEAQMFGGQLTGIIATTALELGIDIGALDVVISLGVPHSLAGLIQQAGRAGRRSKESLAMLVLEQRGVDQHYASHPEELFGARGSPSVSLDVKNERLLLAHLQCAAHEIPVVPASDAKFFGPRVAELCAQHLAVDEQGFFHAREPHPAAQVSIRGLPPQHQDGDDDGNYSIIDVTDPQHPKILEEIESHRVLHECFEGAVFLHQGVSLLVIHLDLPRRSVSVRNAAVHYLTQPILVTTIFPLKALHHAPILPDSSTFVFFGKVQITTTITGYLKLDAKNRGKVLERVEMLTTSAAGGGGGVARGGGGATELADALAVTTKGAWIEIPHTLVQALAAVFKAMDPAEEEERRASSRYYPLINLAIHLLEHLLILAVCCASSNAAKDPDPHQKHPLPSAPLDQLHHPLRTSCTLFKAASFPSALPPAALSSPRSSDTNGSLEEGKLMERIMVYEDPQKSLDRSLLSSCDGETKEDGILDASPLAPLFLHPAARLTEILDLLDRCVCVDGCRACVYKPLCPHVMIPIAATGPGPSSPQNIPSYKEGEASGGDHDAGIKFAVRVLANGLLDRVWVPDEV</sequence>
<dbReference type="CDD" id="cd18797">
    <property type="entry name" value="SF2_C_Hrq"/>
    <property type="match status" value="1"/>
</dbReference>
<proteinExistence type="predicted"/>
<feature type="compositionally biased region" description="Basic residues" evidence="3">
    <location>
        <begin position="168"/>
        <end position="179"/>
    </location>
</feature>
<dbReference type="PROSITE" id="PS51192">
    <property type="entry name" value="HELICASE_ATP_BIND_1"/>
    <property type="match status" value="1"/>
</dbReference>
<dbReference type="CDD" id="cd17923">
    <property type="entry name" value="DEXHc_Hrq1-like"/>
    <property type="match status" value="1"/>
</dbReference>
<evidence type="ECO:0008006" key="8">
    <source>
        <dbReference type="Google" id="ProtNLM"/>
    </source>
</evidence>
<dbReference type="InterPro" id="IPR055227">
    <property type="entry name" value="HRQ1_WHD"/>
</dbReference>
<dbReference type="GO" id="GO:0006289">
    <property type="term" value="P:nucleotide-excision repair"/>
    <property type="evidence" value="ECO:0007669"/>
    <property type="project" value="TreeGrafter"/>
</dbReference>
<dbReference type="InterPro" id="IPR001650">
    <property type="entry name" value="Helicase_C-like"/>
</dbReference>
<dbReference type="GO" id="GO:0005524">
    <property type="term" value="F:ATP binding"/>
    <property type="evidence" value="ECO:0007669"/>
    <property type="project" value="UniProtKB-KW"/>
</dbReference>